<reference evidence="3 4" key="1">
    <citation type="submission" date="2014-04" db="EMBL/GenBank/DDBJ databases">
        <authorList>
            <consortium name="DOE Joint Genome Institute"/>
            <person name="Kuo A."/>
            <person name="Martino E."/>
            <person name="Perotto S."/>
            <person name="Kohler A."/>
            <person name="Nagy L.G."/>
            <person name="Floudas D."/>
            <person name="Copeland A."/>
            <person name="Barry K.W."/>
            <person name="Cichocki N."/>
            <person name="Veneault-Fourrey C."/>
            <person name="LaButti K."/>
            <person name="Lindquist E.A."/>
            <person name="Lipzen A."/>
            <person name="Lundell T."/>
            <person name="Morin E."/>
            <person name="Murat C."/>
            <person name="Sun H."/>
            <person name="Tunlid A."/>
            <person name="Henrissat B."/>
            <person name="Grigoriev I.V."/>
            <person name="Hibbett D.S."/>
            <person name="Martin F."/>
            <person name="Nordberg H.P."/>
            <person name="Cantor M.N."/>
            <person name="Hua S.X."/>
        </authorList>
    </citation>
    <scope>NUCLEOTIDE SEQUENCE [LARGE SCALE GENOMIC DNA]</scope>
    <source>
        <strain evidence="3 4">Zn</strain>
    </source>
</reference>
<dbReference type="OrthoDB" id="3429372at2759"/>
<evidence type="ECO:0000256" key="2">
    <source>
        <dbReference type="SAM" id="SignalP"/>
    </source>
</evidence>
<feature type="signal peptide" evidence="2">
    <location>
        <begin position="1"/>
        <end position="16"/>
    </location>
</feature>
<dbReference type="HOGENOM" id="CLU_1434828_0_0_1"/>
<evidence type="ECO:0000313" key="3">
    <source>
        <dbReference type="EMBL" id="KIN06270.1"/>
    </source>
</evidence>
<evidence type="ECO:0000313" key="4">
    <source>
        <dbReference type="Proteomes" id="UP000054321"/>
    </source>
</evidence>
<sequence>MKYFISILALLPVTFGASNLSIMEAKLDPDVPIYLGDVFWPPTMTFIAWLPSQSNYLNEWCYKATDVSNSKLFTLGGVNDLQIHDYFATQAYLTREGKRFADCSITPEAGRMGACDGVQDWDCEGGHRFTGPGTRRWSCWVVDEERKRLNATSESPVAVPVERLTEIFTPTATGSQGKSSIKPGSRGGS</sequence>
<proteinExistence type="predicted"/>
<keyword evidence="2" id="KW-0732">Signal</keyword>
<feature type="compositionally biased region" description="Polar residues" evidence="1">
    <location>
        <begin position="168"/>
        <end position="179"/>
    </location>
</feature>
<feature type="region of interest" description="Disordered" evidence="1">
    <location>
        <begin position="168"/>
        <end position="189"/>
    </location>
</feature>
<reference evidence="4" key="2">
    <citation type="submission" date="2015-01" db="EMBL/GenBank/DDBJ databases">
        <title>Evolutionary Origins and Diversification of the Mycorrhizal Mutualists.</title>
        <authorList>
            <consortium name="DOE Joint Genome Institute"/>
            <consortium name="Mycorrhizal Genomics Consortium"/>
            <person name="Kohler A."/>
            <person name="Kuo A."/>
            <person name="Nagy L.G."/>
            <person name="Floudas D."/>
            <person name="Copeland A."/>
            <person name="Barry K.W."/>
            <person name="Cichocki N."/>
            <person name="Veneault-Fourrey C."/>
            <person name="LaButti K."/>
            <person name="Lindquist E.A."/>
            <person name="Lipzen A."/>
            <person name="Lundell T."/>
            <person name="Morin E."/>
            <person name="Murat C."/>
            <person name="Riley R."/>
            <person name="Ohm R."/>
            <person name="Sun H."/>
            <person name="Tunlid A."/>
            <person name="Henrissat B."/>
            <person name="Grigoriev I.V."/>
            <person name="Hibbett D.S."/>
            <person name="Martin F."/>
        </authorList>
    </citation>
    <scope>NUCLEOTIDE SEQUENCE [LARGE SCALE GENOMIC DNA]</scope>
    <source>
        <strain evidence="4">Zn</strain>
    </source>
</reference>
<evidence type="ECO:0000256" key="1">
    <source>
        <dbReference type="SAM" id="MobiDB-lite"/>
    </source>
</evidence>
<dbReference type="EMBL" id="KN832871">
    <property type="protein sequence ID" value="KIN06270.1"/>
    <property type="molecule type" value="Genomic_DNA"/>
</dbReference>
<dbReference type="AlphaFoldDB" id="A0A0C3HTD7"/>
<accession>A0A0C3HTD7</accession>
<name>A0A0C3HTD7_OIDMZ</name>
<dbReference type="Proteomes" id="UP000054321">
    <property type="component" value="Unassembled WGS sequence"/>
</dbReference>
<organism evidence="3 4">
    <name type="scientific">Oidiodendron maius (strain Zn)</name>
    <dbReference type="NCBI Taxonomy" id="913774"/>
    <lineage>
        <taxon>Eukaryota</taxon>
        <taxon>Fungi</taxon>
        <taxon>Dikarya</taxon>
        <taxon>Ascomycota</taxon>
        <taxon>Pezizomycotina</taxon>
        <taxon>Leotiomycetes</taxon>
        <taxon>Leotiomycetes incertae sedis</taxon>
        <taxon>Myxotrichaceae</taxon>
        <taxon>Oidiodendron</taxon>
    </lineage>
</organism>
<protein>
    <submittedName>
        <fullName evidence="3">Uncharacterized protein</fullName>
    </submittedName>
</protein>
<dbReference type="InParanoid" id="A0A0C3HTD7"/>
<feature type="chain" id="PRO_5002178599" evidence="2">
    <location>
        <begin position="17"/>
        <end position="189"/>
    </location>
</feature>
<gene>
    <name evidence="3" type="ORF">OIDMADRAFT_141874</name>
</gene>
<keyword evidence="4" id="KW-1185">Reference proteome</keyword>